<evidence type="ECO:0000313" key="2">
    <source>
        <dbReference type="Proteomes" id="UP000481033"/>
    </source>
</evidence>
<sequence length="311" mass="33924">MLYAGQAVLLAFLLVAAMVGRRFFLGYSLLFLGGCGLAKTNSTTNSQFDYPNKLHFAVTDLSGSDALERDFGAFRQVLEETLQLPVVFFAVENYSAAAPALLADELDFVMAGPSEYLLLRARAGAIPIIGITRPKYAAMVMTRVDSGIDQLSDLKGKTIAMRTEGSTAGHIMPMKMLLDAGVPPEDYQVVMLNRQGFEALQSGQVDAWSDSHDRYVEYVKAPGLEGTDIQVIAASDHLPPDVFVANPSLGPRYLEELRNHMLDHQETLIAALLASEANQKYKTSELVAVTDADYQVLRDSYYAIGQGSAIE</sequence>
<reference evidence="1 2" key="1">
    <citation type="journal article" date="2020" name="Microb. Ecol.">
        <title>Ecogenomics of the Marine Benthic Filamentous Cyanobacterium Adonisia.</title>
        <authorList>
            <person name="Walter J.M."/>
            <person name="Coutinho F.H."/>
            <person name="Leomil L."/>
            <person name="Hargreaves P.I."/>
            <person name="Campeao M.E."/>
            <person name="Vieira V.V."/>
            <person name="Silva B.S."/>
            <person name="Fistarol G.O."/>
            <person name="Salomon P.S."/>
            <person name="Sawabe T."/>
            <person name="Mino S."/>
            <person name="Hosokawa M."/>
            <person name="Miyashita H."/>
            <person name="Maruyama F."/>
            <person name="van Verk M.C."/>
            <person name="Dutilh B.E."/>
            <person name="Thompson C.C."/>
            <person name="Thompson F.L."/>
        </authorList>
    </citation>
    <scope>NUCLEOTIDE SEQUENCE [LARGE SCALE GENOMIC DNA]</scope>
    <source>
        <strain evidence="1 2">CCMR0081</strain>
    </source>
</reference>
<dbReference type="EMBL" id="QXHD01000004">
    <property type="protein sequence ID" value="NEZ55435.1"/>
    <property type="molecule type" value="Genomic_DNA"/>
</dbReference>
<accession>A0A6M0RGY0</accession>
<dbReference type="AlphaFoldDB" id="A0A6M0RGY0"/>
<dbReference type="SUPFAM" id="SSF53850">
    <property type="entry name" value="Periplasmic binding protein-like II"/>
    <property type="match status" value="1"/>
</dbReference>
<protein>
    <submittedName>
        <fullName evidence="1">Phosphonate ABC transporter substrate-binding protein</fullName>
    </submittedName>
</protein>
<dbReference type="PANTHER" id="PTHR35841:SF1">
    <property type="entry name" value="PHOSPHONATES-BINDING PERIPLASMIC PROTEIN"/>
    <property type="match status" value="1"/>
</dbReference>
<keyword evidence="2" id="KW-1185">Reference proteome</keyword>
<proteinExistence type="predicted"/>
<evidence type="ECO:0000313" key="1">
    <source>
        <dbReference type="EMBL" id="NEZ55435.1"/>
    </source>
</evidence>
<gene>
    <name evidence="1" type="ORF">DXZ20_07040</name>
</gene>
<dbReference type="Proteomes" id="UP000481033">
    <property type="component" value="Unassembled WGS sequence"/>
</dbReference>
<dbReference type="Gene3D" id="3.40.190.10">
    <property type="entry name" value="Periplasmic binding protein-like II"/>
    <property type="match status" value="2"/>
</dbReference>
<name>A0A6M0RGY0_9CYAN</name>
<dbReference type="PANTHER" id="PTHR35841">
    <property type="entry name" value="PHOSPHONATES-BINDING PERIPLASMIC PROTEIN"/>
    <property type="match status" value="1"/>
</dbReference>
<organism evidence="1 2">
    <name type="scientific">Adonisia turfae CCMR0081</name>
    <dbReference type="NCBI Taxonomy" id="2292702"/>
    <lineage>
        <taxon>Bacteria</taxon>
        <taxon>Bacillati</taxon>
        <taxon>Cyanobacteriota</taxon>
        <taxon>Adonisia</taxon>
        <taxon>Adonisia turfae</taxon>
    </lineage>
</organism>
<comment type="caution">
    <text evidence="1">The sequence shown here is derived from an EMBL/GenBank/DDBJ whole genome shotgun (WGS) entry which is preliminary data.</text>
</comment>
<dbReference type="Pfam" id="PF12974">
    <property type="entry name" value="Phosphonate-bd"/>
    <property type="match status" value="1"/>
</dbReference>
<dbReference type="RefSeq" id="WP_163697295.1">
    <property type="nucleotide sequence ID" value="NZ_QXHD01000004.1"/>
</dbReference>